<keyword evidence="5" id="KW-1185">Reference proteome</keyword>
<organism evidence="3 4">
    <name type="scientific">Corynebacterium lujinxingii</name>
    <dbReference type="NCBI Taxonomy" id="2763010"/>
    <lineage>
        <taxon>Bacteria</taxon>
        <taxon>Bacillati</taxon>
        <taxon>Actinomycetota</taxon>
        <taxon>Actinomycetes</taxon>
        <taxon>Mycobacteriales</taxon>
        <taxon>Corynebacteriaceae</taxon>
        <taxon>Corynebacterium</taxon>
    </lineage>
</organism>
<evidence type="ECO:0000313" key="5">
    <source>
        <dbReference type="Proteomes" id="UP000642876"/>
    </source>
</evidence>
<dbReference type="Proteomes" id="UP000516235">
    <property type="component" value="Chromosome"/>
</dbReference>
<protein>
    <submittedName>
        <fullName evidence="3">Uncharacterized protein</fullName>
    </submittedName>
</protein>
<gene>
    <name evidence="2" type="ORF">H7348_02350</name>
    <name evidence="3" type="ORF">IAU68_10845</name>
</gene>
<keyword evidence="1" id="KW-1133">Transmembrane helix</keyword>
<evidence type="ECO:0000313" key="3">
    <source>
        <dbReference type="EMBL" id="QNP90128.1"/>
    </source>
</evidence>
<dbReference type="Proteomes" id="UP000642876">
    <property type="component" value="Unassembled WGS sequence"/>
</dbReference>
<dbReference type="AlphaFoldDB" id="A0A7H0JYL2"/>
<name>A0A7H0JYL2_9CORY</name>
<reference evidence="4 5" key="1">
    <citation type="submission" date="2020-08" db="EMBL/GenBank/DDBJ databases">
        <title>novel species in genus Corynebacterium.</title>
        <authorList>
            <person name="Zhang G."/>
        </authorList>
    </citation>
    <scope>NUCLEOTIDE SEQUENCE [LARGE SCALE GENOMIC DNA]</scope>
    <source>
        <strain evidence="4 5">zg-917</strain>
        <strain evidence="3">Zg-917</strain>
    </source>
</reference>
<keyword evidence="1" id="KW-0472">Membrane</keyword>
<keyword evidence="1" id="KW-0812">Transmembrane</keyword>
<proteinExistence type="predicted"/>
<dbReference type="EMBL" id="JACMYE010000002">
    <property type="protein sequence ID" value="MBC3178162.1"/>
    <property type="molecule type" value="Genomic_DNA"/>
</dbReference>
<feature type="transmembrane region" description="Helical" evidence="1">
    <location>
        <begin position="14"/>
        <end position="36"/>
    </location>
</feature>
<evidence type="ECO:0000313" key="4">
    <source>
        <dbReference type="Proteomes" id="UP000516235"/>
    </source>
</evidence>
<dbReference type="RefSeq" id="WP_171193893.1">
    <property type="nucleotide sequence ID" value="NZ_CP061032.1"/>
</dbReference>
<evidence type="ECO:0000256" key="1">
    <source>
        <dbReference type="SAM" id="Phobius"/>
    </source>
</evidence>
<sequence length="50" mass="5733">MYAALWRKLPGPPVVKWLLTVIILVAVFFLLMEVVFPWVSAQMPYNDVAV</sequence>
<dbReference type="KEGG" id="cluj:IAU68_10845"/>
<accession>A0A7H0JYL2</accession>
<dbReference type="EMBL" id="CP061032">
    <property type="protein sequence ID" value="QNP90128.1"/>
    <property type="molecule type" value="Genomic_DNA"/>
</dbReference>
<evidence type="ECO:0000313" key="2">
    <source>
        <dbReference type="EMBL" id="MBC3178162.1"/>
    </source>
</evidence>